<dbReference type="InterPro" id="IPR050097">
    <property type="entry name" value="Ferredoxin-NADP_redctase_2"/>
</dbReference>
<dbReference type="SUPFAM" id="SSF51905">
    <property type="entry name" value="FAD/NAD(P)-binding domain"/>
    <property type="match status" value="1"/>
</dbReference>
<dbReference type="InterPro" id="IPR023856">
    <property type="entry name" value="Bdr"/>
</dbReference>
<dbReference type="EMBL" id="AP025628">
    <property type="protein sequence ID" value="BDG60905.1"/>
    <property type="molecule type" value="Genomic_DNA"/>
</dbReference>
<dbReference type="PRINTS" id="PR00368">
    <property type="entry name" value="FADPNR"/>
</dbReference>
<keyword evidence="1" id="KW-0285">Flavoprotein</keyword>
<evidence type="ECO:0000313" key="4">
    <source>
        <dbReference type="Proteomes" id="UP001163687"/>
    </source>
</evidence>
<dbReference type="InterPro" id="IPR036188">
    <property type="entry name" value="FAD/NAD-bd_sf"/>
</dbReference>
<dbReference type="Gene3D" id="3.50.50.60">
    <property type="entry name" value="FAD/NAD(P)-binding domain"/>
    <property type="match status" value="1"/>
</dbReference>
<dbReference type="Pfam" id="PF13738">
    <property type="entry name" value="Pyr_redox_3"/>
    <property type="match status" value="1"/>
</dbReference>
<sequence length="340" mass="37076">MGATSRTEVARLHDLVIVGAGPCGLATALAAHRAGLDYVVVEQGSVAHSLTRYPLFMTFFSTADRLEIGGVPFVVQGERPTRREAIRYYRRIAEAAGLRIRQWERVVGARRSPEGFALETRHRDGRPDGVAGRALVVATGYFDSPNLLGVPGEDDPQLCSHFYTEPAPYYGLDVAVVGGRNSAVEAALDLYRHGARVTLIHRGPDLSDRVKPWVLPDIRARLQEGSIRALWNTVVREIRPGRIVVETEGRGQELPCDFVFALTGYRPDHALVRSLGVSVDPVTGVPAHDPATMETNVPGLFLAGVVAAGYDANRIFIENGREHGERIVRALVGRGLPVPR</sequence>
<name>A0AA35G8D4_9FIRM</name>
<evidence type="ECO:0000256" key="2">
    <source>
        <dbReference type="ARBA" id="ARBA00023002"/>
    </source>
</evidence>
<dbReference type="AlphaFoldDB" id="A0AA35G8D4"/>
<protein>
    <submittedName>
        <fullName evidence="3">Uncharacterized protein</fullName>
    </submittedName>
</protein>
<proteinExistence type="predicted"/>
<keyword evidence="4" id="KW-1185">Reference proteome</keyword>
<dbReference type="KEGG" id="cmic:caldi_19950"/>
<dbReference type="GO" id="GO:0016491">
    <property type="term" value="F:oxidoreductase activity"/>
    <property type="evidence" value="ECO:0007669"/>
    <property type="project" value="UniProtKB-KW"/>
</dbReference>
<dbReference type="Proteomes" id="UP001163687">
    <property type="component" value="Chromosome"/>
</dbReference>
<organism evidence="3 4">
    <name type="scientific">Caldinitratiruptor microaerophilus</name>
    <dbReference type="NCBI Taxonomy" id="671077"/>
    <lineage>
        <taxon>Bacteria</taxon>
        <taxon>Bacillati</taxon>
        <taxon>Bacillota</taxon>
        <taxon>Clostridia</taxon>
        <taxon>Eubacteriales</taxon>
        <taxon>Symbiobacteriaceae</taxon>
        <taxon>Caldinitratiruptor</taxon>
    </lineage>
</organism>
<keyword evidence="2" id="KW-0560">Oxidoreductase</keyword>
<dbReference type="PRINTS" id="PR00469">
    <property type="entry name" value="PNDRDTASEII"/>
</dbReference>
<dbReference type="RefSeq" id="WP_264841591.1">
    <property type="nucleotide sequence ID" value="NZ_AP025628.1"/>
</dbReference>
<dbReference type="NCBIfam" id="TIGR04018">
    <property type="entry name" value="Bthiol_YpdA"/>
    <property type="match status" value="1"/>
</dbReference>
<gene>
    <name evidence="3" type="primary">trxB_2</name>
    <name evidence="3" type="ORF">caldi_19950</name>
</gene>
<evidence type="ECO:0000256" key="1">
    <source>
        <dbReference type="ARBA" id="ARBA00022630"/>
    </source>
</evidence>
<dbReference type="PANTHER" id="PTHR48105">
    <property type="entry name" value="THIOREDOXIN REDUCTASE 1-RELATED-RELATED"/>
    <property type="match status" value="1"/>
</dbReference>
<reference evidence="3" key="1">
    <citation type="submission" date="2022-03" db="EMBL/GenBank/DDBJ databases">
        <title>Complete genome sequence of Caldinitratiruptor microaerophilus.</title>
        <authorList>
            <person name="Mukaiyama R."/>
            <person name="Nishiyama T."/>
            <person name="Ueda K."/>
        </authorList>
    </citation>
    <scope>NUCLEOTIDE SEQUENCE</scope>
    <source>
        <strain evidence="3">JCM 16183</strain>
    </source>
</reference>
<evidence type="ECO:0000313" key="3">
    <source>
        <dbReference type="EMBL" id="BDG60905.1"/>
    </source>
</evidence>
<accession>A0AA35G8D4</accession>